<feature type="domain" description="NAD-dependent epimerase/dehydratase" evidence="7">
    <location>
        <begin position="1077"/>
        <end position="1255"/>
    </location>
</feature>
<dbReference type="Pfam" id="PF00501">
    <property type="entry name" value="AMP-binding"/>
    <property type="match status" value="1"/>
</dbReference>
<dbReference type="GO" id="GO:0031177">
    <property type="term" value="F:phosphopantetheine binding"/>
    <property type="evidence" value="ECO:0007669"/>
    <property type="project" value="TreeGrafter"/>
</dbReference>
<dbReference type="Pfam" id="PF00550">
    <property type="entry name" value="PP-binding"/>
    <property type="match status" value="1"/>
</dbReference>
<feature type="region of interest" description="Disordered" evidence="4">
    <location>
        <begin position="12"/>
        <end position="36"/>
    </location>
</feature>
<feature type="domain" description="AMP-dependent synthetase/ligase" evidence="5">
    <location>
        <begin position="499"/>
        <end position="816"/>
    </location>
</feature>
<dbReference type="InterPro" id="IPR045851">
    <property type="entry name" value="AMP-bd_C_sf"/>
</dbReference>
<dbReference type="InterPro" id="IPR020845">
    <property type="entry name" value="AMP-binding_CS"/>
</dbReference>
<dbReference type="PANTHER" id="PTHR45527">
    <property type="entry name" value="NONRIBOSOMAL PEPTIDE SYNTHETASE"/>
    <property type="match status" value="1"/>
</dbReference>
<comment type="cofactor">
    <cofactor evidence="1">
        <name>pantetheine 4'-phosphate</name>
        <dbReference type="ChEBI" id="CHEBI:47942"/>
    </cofactor>
</comment>
<feature type="compositionally biased region" description="Polar residues" evidence="4">
    <location>
        <begin position="15"/>
        <end position="24"/>
    </location>
</feature>
<feature type="domain" description="Carrier" evidence="6">
    <location>
        <begin position="972"/>
        <end position="1031"/>
    </location>
</feature>
<evidence type="ECO:0000313" key="8">
    <source>
        <dbReference type="EMBL" id="TGB45160.1"/>
    </source>
</evidence>
<evidence type="ECO:0000256" key="1">
    <source>
        <dbReference type="ARBA" id="ARBA00001957"/>
    </source>
</evidence>
<dbReference type="InterPro" id="IPR042099">
    <property type="entry name" value="ANL_N_sf"/>
</dbReference>
<keyword evidence="3" id="KW-0597">Phosphoprotein</keyword>
<dbReference type="SUPFAM" id="SSF56801">
    <property type="entry name" value="Acetyl-CoA synthetase-like"/>
    <property type="match status" value="1"/>
</dbReference>
<dbReference type="InterPro" id="IPR009081">
    <property type="entry name" value="PP-bd_ACP"/>
</dbReference>
<evidence type="ECO:0000256" key="3">
    <source>
        <dbReference type="ARBA" id="ARBA00022553"/>
    </source>
</evidence>
<sequence>MFRGGWRKTFRSRDGSTSWRSWVNPSEGPHPQRIPLSRSQQNIYNGVLQDADPRLYLIGRHYRLRPMPQTEFLAALRKSIRANPILLCVLAEPSEPGSYPELVPRLDADDVVHMSGSDAFAELPYEWESGICATPLARYTVHLDGSGLVIGLAAHAHHILLDGGAIGIIEADLGRFLSGADLGDPACVRAGLSGIATAHRREATRIDESLARLTSVVQRELSAGAEEGRHGRAADVPITAARGVLVETAVIRGEDYDQIVNVASREHIPLNMLVAAAATAVDASLRHTTESLLVHAVDNRFGDPDLDVATCLVNSMAQPVRFSPYASVADVVRGVDRGYVKAGRRRWLREERYRRMYLAINRTISVETLTLNFLREPCAPELAPFLSDAPVTSDIGPVEGITVAAVLDEDRRTLTLNTWNRPDPPRENVSNVATRIAVALKSMPAMWDSPIAMTVGAWRPVARGGSLCPVAEESEPAAPSVPAWFLARPETAAECRRRHAHVDSSIAWLLEIGVAPGDVVVLTDDGTDKTIGLLLGCHLAGCGYSVCDRDDELESRAERINRSGNGISAHIVDLASATILPRPGGDHRRLVEARVEQTAMDPCLATRTAYVMPTSGSTGEPKLVQVSHGALAAFCVGATRAYGWGPDDTILQCAPLTSDISVEEVFAAALAGARIVRSAAVKDTDLQALTDDLVKSGATIVDLPTALWQLWGEDVDAISGVGRSRLRQIVIGGEPVRPTAVDKWINTVGPENVSLVSSYGPTETTVVVTYLPIVDGGEVIEHGARLRLGRPLVPNAVVVAFGEVVVMGEMVACGYLGVDSASFGWVVTPDGRRQRAFSTADRVTIDGDGYPMFAGRKDAIVKIAGKRVDTAEITRRIGADPTVVDVAVEPHNGGLGVWFGTQRTRGGGEDPAAAARIRKILVDSRVPSFSVSSVASIPRKPGGKIDTALLPASAASGPGTPTHEPGELAAGLATLWSARLERSITPHTSLLHEGIGSLDLVRILPATRRYLGRQVSILDLISADTAANLVDDMTFTGSWMDADTAMEIERDFTGLSTRDIPAEQRRWGASAHGAEPVLVVGASGVLGTGFAEAILELTRSDLLRPDLVLAMRSALPDNRVWTELRGTPGVRMEPLVRGFGPVELEALIRETGARTVVNCIGNTNVVVPYRELRSANVELVKTMADSCAATGARLVHLSSYVVNADVSSPHVLDPRRAPYPYAASKALAELAVVGAGRDLDFTIVRLPRVLGTAEQVRGSADILVAVADACRALQAHPAVELIEEVTTGRAAAESILRRLPEFGGPDELGSGIEVMRGQTVAYRQLLGTIAPEEVDSHEWKRRLDESDWARANPRRWSVIDAWIGLGLQLDGRTYAEYLAGYPALSLDVRFVGELVAEPTSVRALLTQGSGTQPACATTHQSDAVRQ</sequence>
<organism evidence="8 9">
    <name type="scientific">Mycolicibacterium peregrinum</name>
    <name type="common">Mycobacterium peregrinum</name>
    <dbReference type="NCBI Taxonomy" id="43304"/>
    <lineage>
        <taxon>Bacteria</taxon>
        <taxon>Bacillati</taxon>
        <taxon>Actinomycetota</taxon>
        <taxon>Actinomycetes</taxon>
        <taxon>Mycobacteriales</taxon>
        <taxon>Mycobacteriaceae</taxon>
        <taxon>Mycolicibacterium</taxon>
    </lineage>
</organism>
<dbReference type="Pfam" id="PF01370">
    <property type="entry name" value="Epimerase"/>
    <property type="match status" value="1"/>
</dbReference>
<dbReference type="EMBL" id="RWKA01000003">
    <property type="protein sequence ID" value="TGB45160.1"/>
    <property type="molecule type" value="Genomic_DNA"/>
</dbReference>
<evidence type="ECO:0000256" key="2">
    <source>
        <dbReference type="ARBA" id="ARBA00022450"/>
    </source>
</evidence>
<gene>
    <name evidence="8" type="ORF">EJD98_06740</name>
</gene>
<dbReference type="GO" id="GO:0044550">
    <property type="term" value="P:secondary metabolite biosynthetic process"/>
    <property type="evidence" value="ECO:0007669"/>
    <property type="project" value="TreeGrafter"/>
</dbReference>
<dbReference type="PROSITE" id="PS00455">
    <property type="entry name" value="AMP_BINDING"/>
    <property type="match status" value="1"/>
</dbReference>
<evidence type="ECO:0000259" key="6">
    <source>
        <dbReference type="Pfam" id="PF00550"/>
    </source>
</evidence>
<dbReference type="Gene3D" id="3.30.559.10">
    <property type="entry name" value="Chloramphenicol acetyltransferase-like domain"/>
    <property type="match status" value="1"/>
</dbReference>
<name>A0A4Z0HYG0_MYCPR</name>
<dbReference type="PANTHER" id="PTHR45527:SF1">
    <property type="entry name" value="FATTY ACID SYNTHASE"/>
    <property type="match status" value="1"/>
</dbReference>
<dbReference type="SUPFAM" id="SSF51735">
    <property type="entry name" value="NAD(P)-binding Rossmann-fold domains"/>
    <property type="match status" value="1"/>
</dbReference>
<keyword evidence="9" id="KW-1185">Reference proteome</keyword>
<evidence type="ECO:0000259" key="7">
    <source>
        <dbReference type="Pfam" id="PF01370"/>
    </source>
</evidence>
<dbReference type="Gene3D" id="3.40.50.12780">
    <property type="entry name" value="N-terminal domain of ligase-like"/>
    <property type="match status" value="1"/>
</dbReference>
<dbReference type="GO" id="GO:0005829">
    <property type="term" value="C:cytosol"/>
    <property type="evidence" value="ECO:0007669"/>
    <property type="project" value="TreeGrafter"/>
</dbReference>
<evidence type="ECO:0000256" key="4">
    <source>
        <dbReference type="SAM" id="MobiDB-lite"/>
    </source>
</evidence>
<dbReference type="InterPro" id="IPR036291">
    <property type="entry name" value="NAD(P)-bd_dom_sf"/>
</dbReference>
<dbReference type="InterPro" id="IPR001509">
    <property type="entry name" value="Epimerase_deHydtase"/>
</dbReference>
<comment type="caution">
    <text evidence="8">The sequence shown here is derived from an EMBL/GenBank/DDBJ whole genome shotgun (WGS) entry which is preliminary data.</text>
</comment>
<reference evidence="8 9" key="1">
    <citation type="submission" date="2018-12" db="EMBL/GenBank/DDBJ databases">
        <title>Draft genome sequences of Mycolicibacterium peregrinum isolated from a pig with lymphadenitis and from soil on the same Japanese pig farm.</title>
        <authorList>
            <person name="Komatsu T."/>
            <person name="Ohya K."/>
            <person name="Sawai K."/>
            <person name="Odoi J.O."/>
            <person name="Otsu K."/>
            <person name="Ota A."/>
            <person name="Ito T."/>
            <person name="Kawai M."/>
            <person name="Maruyama F."/>
        </authorList>
    </citation>
    <scope>NUCLEOTIDE SEQUENCE [LARGE SCALE GENOMIC DNA]</scope>
    <source>
        <strain evidence="8 9">138</strain>
    </source>
</reference>
<dbReference type="Proteomes" id="UP000297792">
    <property type="component" value="Unassembled WGS sequence"/>
</dbReference>
<evidence type="ECO:0000259" key="5">
    <source>
        <dbReference type="Pfam" id="PF00501"/>
    </source>
</evidence>
<proteinExistence type="predicted"/>
<protein>
    <submittedName>
        <fullName evidence="8">NAD-dependent epimerase/dehydratase family protein</fullName>
    </submittedName>
</protein>
<dbReference type="SUPFAM" id="SSF52777">
    <property type="entry name" value="CoA-dependent acyltransferases"/>
    <property type="match status" value="2"/>
</dbReference>
<dbReference type="GO" id="GO:0043041">
    <property type="term" value="P:amino acid activation for nonribosomal peptide biosynthetic process"/>
    <property type="evidence" value="ECO:0007669"/>
    <property type="project" value="TreeGrafter"/>
</dbReference>
<feature type="region of interest" description="Disordered" evidence="4">
    <location>
        <begin position="1407"/>
        <end position="1426"/>
    </location>
</feature>
<dbReference type="Gene3D" id="3.40.50.720">
    <property type="entry name" value="NAD(P)-binding Rossmann-like Domain"/>
    <property type="match status" value="1"/>
</dbReference>
<accession>A0A4Z0HYG0</accession>
<dbReference type="InterPro" id="IPR000873">
    <property type="entry name" value="AMP-dep_synth/lig_dom"/>
</dbReference>
<evidence type="ECO:0000313" key="9">
    <source>
        <dbReference type="Proteomes" id="UP000297792"/>
    </source>
</evidence>
<dbReference type="InterPro" id="IPR023213">
    <property type="entry name" value="CAT-like_dom_sf"/>
</dbReference>
<keyword evidence="2" id="KW-0596">Phosphopantetheine</keyword>
<dbReference type="Gene3D" id="3.30.300.30">
    <property type="match status" value="1"/>
</dbReference>